<dbReference type="Pfam" id="PF12775">
    <property type="entry name" value="AAA_7"/>
    <property type="match status" value="1"/>
</dbReference>
<dbReference type="GO" id="GO:0030286">
    <property type="term" value="C:dynein complex"/>
    <property type="evidence" value="ECO:0007669"/>
    <property type="project" value="InterPro"/>
</dbReference>
<proteinExistence type="predicted"/>
<dbReference type="PANTHER" id="PTHR22878:SF72">
    <property type="entry name" value="DYNEIN HEAVY CHAIN 3, AXONEMAL"/>
    <property type="match status" value="1"/>
</dbReference>
<gene>
    <name evidence="1" type="ORF">E5288_WYG005812</name>
</gene>
<dbReference type="PANTHER" id="PTHR22878">
    <property type="entry name" value="DYNEIN HEAVY CHAIN 6, AXONEMAL-LIKE-RELATED"/>
    <property type="match status" value="1"/>
</dbReference>
<keyword evidence="2" id="KW-1185">Reference proteome</keyword>
<dbReference type="GO" id="GO:0051959">
    <property type="term" value="F:dynein light intermediate chain binding"/>
    <property type="evidence" value="ECO:0007669"/>
    <property type="project" value="InterPro"/>
</dbReference>
<dbReference type="InterPro" id="IPR027417">
    <property type="entry name" value="P-loop_NTPase"/>
</dbReference>
<organism evidence="1 2">
    <name type="scientific">Bos mutus</name>
    <name type="common">wild yak</name>
    <dbReference type="NCBI Taxonomy" id="72004"/>
    <lineage>
        <taxon>Eukaryota</taxon>
        <taxon>Metazoa</taxon>
        <taxon>Chordata</taxon>
        <taxon>Craniata</taxon>
        <taxon>Vertebrata</taxon>
        <taxon>Euteleostomi</taxon>
        <taxon>Mammalia</taxon>
        <taxon>Eutheria</taxon>
        <taxon>Laurasiatheria</taxon>
        <taxon>Artiodactyla</taxon>
        <taxon>Ruminantia</taxon>
        <taxon>Pecora</taxon>
        <taxon>Bovidae</taxon>
        <taxon>Bovinae</taxon>
        <taxon>Bos</taxon>
    </lineage>
</organism>
<evidence type="ECO:0000313" key="2">
    <source>
        <dbReference type="Proteomes" id="UP000322234"/>
    </source>
</evidence>
<evidence type="ECO:0000313" key="1">
    <source>
        <dbReference type="EMBL" id="MXQ81219.1"/>
    </source>
</evidence>
<protein>
    <submittedName>
        <fullName evidence="1">Uncharacterized protein</fullName>
    </submittedName>
</protein>
<sequence length="179" mass="19838">MPATAYLPPTSGNLNDIIVRASGTVRQMYFLAKLPLQEKSLLFVGPTGTGEAALTNSFLRQLPHEKYVMCQINFAVQTSAKQTRDISLTDLESHAGFAQMHYRMIHSLDINFSALRAKFFAVAAKKDGFWQCECILISYSLLEPWVLAAYPQARISGATVNTGKQHPMGTEILTNDELP</sequence>
<dbReference type="AlphaFoldDB" id="A0A6B0QTW0"/>
<dbReference type="GO" id="GO:0045505">
    <property type="term" value="F:dynein intermediate chain binding"/>
    <property type="evidence" value="ECO:0007669"/>
    <property type="project" value="InterPro"/>
</dbReference>
<name>A0A6B0QTW0_9CETA</name>
<dbReference type="InterPro" id="IPR026983">
    <property type="entry name" value="DHC"/>
</dbReference>
<dbReference type="Gene3D" id="3.40.50.300">
    <property type="entry name" value="P-loop containing nucleotide triphosphate hydrolases"/>
    <property type="match status" value="1"/>
</dbReference>
<reference evidence="1" key="1">
    <citation type="submission" date="2019-10" db="EMBL/GenBank/DDBJ databases">
        <title>The sequence and de novo assembly of the wild yak genome.</title>
        <authorList>
            <person name="Liu Y."/>
        </authorList>
    </citation>
    <scope>NUCLEOTIDE SEQUENCE [LARGE SCALE GENOMIC DNA]</scope>
    <source>
        <strain evidence="1">WY2019</strain>
    </source>
</reference>
<dbReference type="GO" id="GO:0007018">
    <property type="term" value="P:microtubule-based movement"/>
    <property type="evidence" value="ECO:0007669"/>
    <property type="project" value="InterPro"/>
</dbReference>
<comment type="caution">
    <text evidence="1">The sequence shown here is derived from an EMBL/GenBank/DDBJ whole genome shotgun (WGS) entry which is preliminary data.</text>
</comment>
<accession>A0A6B0QTW0</accession>
<dbReference type="EMBL" id="VBQZ03000007">
    <property type="protein sequence ID" value="MXQ81219.1"/>
    <property type="molecule type" value="Genomic_DNA"/>
</dbReference>
<dbReference type="Proteomes" id="UP000322234">
    <property type="component" value="Unassembled WGS sequence"/>
</dbReference>